<dbReference type="OrthoDB" id="10455129at2759"/>
<sequence>MPIFTLDEYVKPIAFNEDRQRFIIGSDPPGDFKDDTDPEDVRLRVFFRTELHMRNPELYSAFVGGVELRAVVHAAVDDPRPIGETDIFLSRYYRLGYWEERRRGPFPWDMNAWRHRRMDLDEMLMEKLLESLNGEEMESNIHPESYRLQPHQSAGMLTHAISPPSREDHGSQFHVFSSTRAPIQRKMRELWKKDI</sequence>
<dbReference type="Proteomes" id="UP000799118">
    <property type="component" value="Unassembled WGS sequence"/>
</dbReference>
<organism evidence="1 2">
    <name type="scientific">Gymnopus androsaceus JB14</name>
    <dbReference type="NCBI Taxonomy" id="1447944"/>
    <lineage>
        <taxon>Eukaryota</taxon>
        <taxon>Fungi</taxon>
        <taxon>Dikarya</taxon>
        <taxon>Basidiomycota</taxon>
        <taxon>Agaricomycotina</taxon>
        <taxon>Agaricomycetes</taxon>
        <taxon>Agaricomycetidae</taxon>
        <taxon>Agaricales</taxon>
        <taxon>Marasmiineae</taxon>
        <taxon>Omphalotaceae</taxon>
        <taxon>Gymnopus</taxon>
    </lineage>
</organism>
<reference evidence="1" key="1">
    <citation type="journal article" date="2019" name="Environ. Microbiol.">
        <title>Fungal ecological strategies reflected in gene transcription - a case study of two litter decomposers.</title>
        <authorList>
            <person name="Barbi F."/>
            <person name="Kohler A."/>
            <person name="Barry K."/>
            <person name="Baskaran P."/>
            <person name="Daum C."/>
            <person name="Fauchery L."/>
            <person name="Ihrmark K."/>
            <person name="Kuo A."/>
            <person name="LaButti K."/>
            <person name="Lipzen A."/>
            <person name="Morin E."/>
            <person name="Grigoriev I.V."/>
            <person name="Henrissat B."/>
            <person name="Lindahl B."/>
            <person name="Martin F."/>
        </authorList>
    </citation>
    <scope>NUCLEOTIDE SEQUENCE</scope>
    <source>
        <strain evidence="1">JB14</strain>
    </source>
</reference>
<gene>
    <name evidence="1" type="ORF">BT96DRAFT_993646</name>
</gene>
<evidence type="ECO:0000313" key="2">
    <source>
        <dbReference type="Proteomes" id="UP000799118"/>
    </source>
</evidence>
<name>A0A6A4HR66_9AGAR</name>
<accession>A0A6A4HR66</accession>
<dbReference type="AlphaFoldDB" id="A0A6A4HR66"/>
<dbReference type="EMBL" id="ML769464">
    <property type="protein sequence ID" value="KAE9399848.1"/>
    <property type="molecule type" value="Genomic_DNA"/>
</dbReference>
<evidence type="ECO:0000313" key="1">
    <source>
        <dbReference type="EMBL" id="KAE9399848.1"/>
    </source>
</evidence>
<keyword evidence="2" id="KW-1185">Reference proteome</keyword>
<protein>
    <submittedName>
        <fullName evidence="1">Uncharacterized protein</fullName>
    </submittedName>
</protein>
<proteinExistence type="predicted"/>